<organism evidence="1 2">
    <name type="scientific">Rhizoctonia solani</name>
    <dbReference type="NCBI Taxonomy" id="456999"/>
    <lineage>
        <taxon>Eukaryota</taxon>
        <taxon>Fungi</taxon>
        <taxon>Dikarya</taxon>
        <taxon>Basidiomycota</taxon>
        <taxon>Agaricomycotina</taxon>
        <taxon>Agaricomycetes</taxon>
        <taxon>Cantharellales</taxon>
        <taxon>Ceratobasidiaceae</taxon>
        <taxon>Rhizoctonia</taxon>
    </lineage>
</organism>
<dbReference type="Gene3D" id="3.30.710.10">
    <property type="entry name" value="Potassium Channel Kv1.1, Chain A"/>
    <property type="match status" value="1"/>
</dbReference>
<reference evidence="1 2" key="1">
    <citation type="submission" date="2015-07" db="EMBL/GenBank/DDBJ databases">
        <authorList>
            <person name="Noorani M."/>
        </authorList>
    </citation>
    <scope>NUCLEOTIDE SEQUENCE [LARGE SCALE GENOMIC DNA]</scope>
    <source>
        <strain evidence="1">BBA 69670</strain>
    </source>
</reference>
<proteinExistence type="predicted"/>
<dbReference type="SUPFAM" id="SSF54695">
    <property type="entry name" value="POZ domain"/>
    <property type="match status" value="1"/>
</dbReference>
<keyword evidence="2" id="KW-1185">Reference proteome</keyword>
<accession>A0A0K6GCK5</accession>
<protein>
    <recommendedName>
        <fullName evidence="3">Protein kinase domain-containing protein</fullName>
    </recommendedName>
</protein>
<dbReference type="AlphaFoldDB" id="A0A0K6GCK5"/>
<dbReference type="Proteomes" id="UP000044841">
    <property type="component" value="Unassembled WGS sequence"/>
</dbReference>
<sequence length="771" mass="87820">MSKNDTSFELCCFLLRGKPDKTFSIRVASDLKVAELVPDIKRGYDQLATNRILTNIALYKVDATIEELSKLEDPPESSYPLLLISDLKDYWPDPEQIDKNRIQLLVKAEVVAIQPRKESVEPISQSSSEFGQLKLRQDNTVEGFRYFPPSAYATSYDDFQAQQKESVRIYNGRPFERTGAPIELFHPAFDIFTTRLEQIDNLPALQYSKIEDLMHASQAFRGSDSDRWDAISHLIASAIRYPVDQDEMFENELGGVVFTDDESNCRPYRAFIEVSAEIGGSSLDPAIKGAQTYARCWSQEKMTKLRQASPCPSLIISITGPWICVFGAVYLEHVIVQPLTDYVWIGRHPQRVRHQMRVARIFGAISATLAALEEYYAPLVKSDSTPVIDCQRFFPYIQTVQTSNGLVHFSYKRRLGTAMFLRSLFEATTEDGRRIVVKFTESYHFEAHKLLSDRCLAPKLLSLRAEPVAGNLLMIVMELSGTSLERYLASHPGLDGSTLDRVRSDVKDALEILHAHHLVFGDLRQPNVLVTGELRGQLVDFDWCGRDPIYTVTVQGTDFLLTKSQIEFDAPNYFTACFLGDFEESKTHHLKMSRDPDLFRIISDYLCGYQVLPLADRVMPTRISPELVLPNLKADAEFYQLDGLVQECEKLMAQKKGADGSTKRYLLLGCEYEHLAETDLEYHIDTAVKPGSHHWRTIITEERLRQRQFSEMDYPEYLSEFEGYRKIAAVERFAKEMGFPDYPLVGWHHTPGESCGRSPNAHYQLLVVLAM</sequence>
<gene>
    <name evidence="1" type="ORF">RSOLAG22IIIB_06142</name>
</gene>
<dbReference type="PANTHER" id="PTHR31758:SF2">
    <property type="entry name" value="BTB_POZ DOMAIN-CONTAINING PROTEIN YLR108C"/>
    <property type="match status" value="1"/>
</dbReference>
<dbReference type="InterPro" id="IPR011333">
    <property type="entry name" value="SKP1/BTB/POZ_sf"/>
</dbReference>
<name>A0A0K6GCK5_9AGAM</name>
<dbReference type="PANTHER" id="PTHR31758">
    <property type="entry name" value="BTB/POZ DOMAIN-CONTAINING PROTEIN YLR108C"/>
    <property type="match status" value="1"/>
</dbReference>
<evidence type="ECO:0000313" key="2">
    <source>
        <dbReference type="Proteomes" id="UP000044841"/>
    </source>
</evidence>
<dbReference type="Gene3D" id="1.10.510.10">
    <property type="entry name" value="Transferase(Phosphotransferase) domain 1"/>
    <property type="match status" value="1"/>
</dbReference>
<evidence type="ECO:0008006" key="3">
    <source>
        <dbReference type="Google" id="ProtNLM"/>
    </source>
</evidence>
<dbReference type="InterPro" id="IPR011009">
    <property type="entry name" value="Kinase-like_dom_sf"/>
</dbReference>
<dbReference type="SUPFAM" id="SSF56112">
    <property type="entry name" value="Protein kinase-like (PK-like)"/>
    <property type="match status" value="1"/>
</dbReference>
<dbReference type="EMBL" id="CYGV01001645">
    <property type="protein sequence ID" value="CUA76215.1"/>
    <property type="molecule type" value="Genomic_DNA"/>
</dbReference>
<evidence type="ECO:0000313" key="1">
    <source>
        <dbReference type="EMBL" id="CUA76215.1"/>
    </source>
</evidence>